<dbReference type="InterPro" id="IPR037066">
    <property type="entry name" value="Plug_dom_sf"/>
</dbReference>
<dbReference type="SUPFAM" id="SSF49464">
    <property type="entry name" value="Carboxypeptidase regulatory domain-like"/>
    <property type="match status" value="1"/>
</dbReference>
<dbReference type="Gene3D" id="2.40.170.20">
    <property type="entry name" value="TonB-dependent receptor, beta-barrel domain"/>
    <property type="match status" value="1"/>
</dbReference>
<evidence type="ECO:0000256" key="5">
    <source>
        <dbReference type="ARBA" id="ARBA00023136"/>
    </source>
</evidence>
<dbReference type="InterPro" id="IPR012910">
    <property type="entry name" value="Plug_dom"/>
</dbReference>
<keyword evidence="6 7" id="KW-0998">Cell outer membrane</keyword>
<evidence type="ECO:0000256" key="1">
    <source>
        <dbReference type="ARBA" id="ARBA00004571"/>
    </source>
</evidence>
<keyword evidence="2 7" id="KW-0813">Transport</keyword>
<dbReference type="InterPro" id="IPR008969">
    <property type="entry name" value="CarboxyPept-like_regulatory"/>
</dbReference>
<comment type="caution">
    <text evidence="9">The sequence shown here is derived from an EMBL/GenBank/DDBJ whole genome shotgun (WGS) entry which is preliminary data.</text>
</comment>
<keyword evidence="5 7" id="KW-0472">Membrane</keyword>
<gene>
    <name evidence="9" type="ORF">OCK74_17695</name>
</gene>
<dbReference type="Proteomes" id="UP001155483">
    <property type="component" value="Unassembled WGS sequence"/>
</dbReference>
<dbReference type="PROSITE" id="PS52016">
    <property type="entry name" value="TONB_DEPENDENT_REC_3"/>
    <property type="match status" value="1"/>
</dbReference>
<dbReference type="InterPro" id="IPR036942">
    <property type="entry name" value="Beta-barrel_TonB_sf"/>
</dbReference>
<dbReference type="GO" id="GO:0009279">
    <property type="term" value="C:cell outer membrane"/>
    <property type="evidence" value="ECO:0007669"/>
    <property type="project" value="UniProtKB-SubCell"/>
</dbReference>
<dbReference type="Pfam" id="PF07715">
    <property type="entry name" value="Plug"/>
    <property type="match status" value="1"/>
</dbReference>
<dbReference type="Gene3D" id="2.170.130.10">
    <property type="entry name" value="TonB-dependent receptor, plug domain"/>
    <property type="match status" value="1"/>
</dbReference>
<name>A0A9X3BGI2_9BACT</name>
<keyword evidence="10" id="KW-1185">Reference proteome</keyword>
<evidence type="ECO:0000313" key="10">
    <source>
        <dbReference type="Proteomes" id="UP001155483"/>
    </source>
</evidence>
<dbReference type="InterPro" id="IPR023996">
    <property type="entry name" value="TonB-dep_OMP_SusC/RagA"/>
</dbReference>
<keyword evidence="3 7" id="KW-1134">Transmembrane beta strand</keyword>
<comment type="similarity">
    <text evidence="7">Belongs to the TonB-dependent receptor family.</text>
</comment>
<organism evidence="9 10">
    <name type="scientific">Paraflavisolibacter caeni</name>
    <dbReference type="NCBI Taxonomy" id="2982496"/>
    <lineage>
        <taxon>Bacteria</taxon>
        <taxon>Pseudomonadati</taxon>
        <taxon>Bacteroidota</taxon>
        <taxon>Chitinophagia</taxon>
        <taxon>Chitinophagales</taxon>
        <taxon>Chitinophagaceae</taxon>
        <taxon>Paraflavisolibacter</taxon>
    </lineage>
</organism>
<dbReference type="EMBL" id="JAOTIF010000016">
    <property type="protein sequence ID" value="MCU7550959.1"/>
    <property type="molecule type" value="Genomic_DNA"/>
</dbReference>
<dbReference type="Gene3D" id="2.60.40.1120">
    <property type="entry name" value="Carboxypeptidase-like, regulatory domain"/>
    <property type="match status" value="1"/>
</dbReference>
<dbReference type="SUPFAM" id="SSF56935">
    <property type="entry name" value="Porins"/>
    <property type="match status" value="1"/>
</dbReference>
<dbReference type="InterPro" id="IPR039426">
    <property type="entry name" value="TonB-dep_rcpt-like"/>
</dbReference>
<dbReference type="NCBIfam" id="TIGR04057">
    <property type="entry name" value="SusC_RagA_signa"/>
    <property type="match status" value="1"/>
</dbReference>
<comment type="subcellular location">
    <subcellularLocation>
        <location evidence="1 7">Cell outer membrane</location>
        <topology evidence="1 7">Multi-pass membrane protein</topology>
    </subcellularLocation>
</comment>
<reference evidence="9" key="1">
    <citation type="submission" date="2022-09" db="EMBL/GenBank/DDBJ databases">
        <authorList>
            <person name="Yuan C."/>
            <person name="Ke Z."/>
        </authorList>
    </citation>
    <scope>NUCLEOTIDE SEQUENCE</scope>
    <source>
        <strain evidence="9">LB-8</strain>
    </source>
</reference>
<protein>
    <submittedName>
        <fullName evidence="9">SusC/RagA family TonB-linked outer membrane protein</fullName>
    </submittedName>
</protein>
<evidence type="ECO:0000259" key="8">
    <source>
        <dbReference type="Pfam" id="PF07715"/>
    </source>
</evidence>
<dbReference type="RefSeq" id="WP_279298398.1">
    <property type="nucleotide sequence ID" value="NZ_JAOTIF010000016.1"/>
</dbReference>
<evidence type="ECO:0000256" key="7">
    <source>
        <dbReference type="PROSITE-ProRule" id="PRU01360"/>
    </source>
</evidence>
<proteinExistence type="inferred from homology"/>
<evidence type="ECO:0000256" key="2">
    <source>
        <dbReference type="ARBA" id="ARBA00022448"/>
    </source>
</evidence>
<sequence length="1147" mass="126549">MKVNNYNHRQPEATGWYKTTAMLRSLMVLLAIFLTQLAFGQIGGKVADENGKPMAGVSITVKNNKGAVTDVNGEFALNVKPGTAITISYIGYESQQVVIGSSKDLNIVLKPSSNVLSDVIVTTALGVKKNKDKLGFAVTEVKGETLAKTNELNPINALQGRVAGVQIDLGGSGGLMSNSKILIRGNSSLGTNNQPIFVVDGVIIDNDVFSGTGRDFGNDLKNLNSEDFESVSILKGSAAAALYGSRALNGVVLITTKKGKQRKGLGVSVTQAVNITNPYSGPTFQNEFGGGTVGDFFTDNRDPHYSANQRWTTKVFPIDPVTGKPYIDHQIGRELENWGPRMQGQDVINYDGTPTKYLPQPNNFLDAFQNGVGYNTNVAIDGGTEKSTFRFSYNRNKATGIVRTNEFLKNAFDIRVTHKLNKRIEIDFSGAYSNFDGQNPPNLGGGDAYASYNFGRLYTWMLPRNYDTKYWMQKQNYTSKFGGVPDPGNKSETNLSPESRFWFQVFESEFTRREQTLRSKLALTYTLNDWAKIMLEGNINNLYTKNESKELGQGANFTGGSYSLGFGTKDNKYAKWMFLVDRDINKDITFNGYIGGETQRSTIMGESSSTAGGLIYPGNYFLSNSVNTPTTSGGISSDMKTNSLYASADLGYKDMLFLQTTLRADWTSVLTYRNGSGNNFYQYPAASLAWVFTKTFENKLPSWISYGKLRGNIADLGKGNVNPFDINPGYSINGYSNANGNNVPYSTYNTSAVLQPNLKPLKKISQELGLEMRFLQSRLGFDLSVYKDNTYNQVLDITVPVESGVNAIKINAGNLQNRGIEFAIDAIPVRNKNFSWNTAFNIATNQNKIIDLYTGRTEFNLGANIGEISTWAVVGKSYGTLRTQIHSKTFQSNDPKDPRNGKPILAWRDDARTAFPKRSNTWQDVGDINAKFRAGWDNTFTYKNLSLNCLIDAKIGGDFVALSYRYGTHTGVFPNSIFGRDAQSGGITWTSKYANDGGTYDDGRIVDGVFDNGTVVTTPSGAKQDVSGMTFEEAYKAGFVEPTHTPQFFYRYGSSSTGVSDYWILENSWIALRQVALSYAVPQKFYSKMKLNGLSVSMVGRDLNYLYQTLPYNFNPGANNSNNTAYSGEEGFLPKMRNFVFTLRASF</sequence>
<evidence type="ECO:0000256" key="4">
    <source>
        <dbReference type="ARBA" id="ARBA00022692"/>
    </source>
</evidence>
<evidence type="ECO:0000256" key="6">
    <source>
        <dbReference type="ARBA" id="ARBA00023237"/>
    </source>
</evidence>
<accession>A0A9X3BGI2</accession>
<feature type="domain" description="TonB-dependent receptor plug" evidence="8">
    <location>
        <begin position="133"/>
        <end position="251"/>
    </location>
</feature>
<keyword evidence="4 7" id="KW-0812">Transmembrane</keyword>
<reference evidence="9" key="2">
    <citation type="submission" date="2023-04" db="EMBL/GenBank/DDBJ databases">
        <title>Paracnuella aquatica gen. nov., sp. nov., a member of the family Chitinophagaceae isolated from a hot spring.</title>
        <authorList>
            <person name="Wang C."/>
        </authorList>
    </citation>
    <scope>NUCLEOTIDE SEQUENCE</scope>
    <source>
        <strain evidence="9">LB-8</strain>
    </source>
</reference>
<evidence type="ECO:0000313" key="9">
    <source>
        <dbReference type="EMBL" id="MCU7550959.1"/>
    </source>
</evidence>
<dbReference type="InterPro" id="IPR023997">
    <property type="entry name" value="TonB-dep_OMP_SusC/RagA_CS"/>
</dbReference>
<dbReference type="AlphaFoldDB" id="A0A9X3BGI2"/>
<evidence type="ECO:0000256" key="3">
    <source>
        <dbReference type="ARBA" id="ARBA00022452"/>
    </source>
</evidence>
<dbReference type="NCBIfam" id="TIGR04056">
    <property type="entry name" value="OMP_RagA_SusC"/>
    <property type="match status" value="1"/>
</dbReference>
<dbReference type="Pfam" id="PF13715">
    <property type="entry name" value="CarbopepD_reg_2"/>
    <property type="match status" value="1"/>
</dbReference>